<dbReference type="GO" id="GO:0006465">
    <property type="term" value="P:signal peptide processing"/>
    <property type="evidence" value="ECO:0007669"/>
    <property type="project" value="TreeGrafter"/>
</dbReference>
<proteinExistence type="inferred from homology"/>
<keyword evidence="3 9" id="KW-0812">Transmembrane</keyword>
<reference evidence="10 11" key="1">
    <citation type="journal article" date="2016" name="Sci. Rep.">
        <title>Peltaster fructicola genome reveals evolution from an invasive phytopathogen to an ectophytic parasite.</title>
        <authorList>
            <person name="Xu C."/>
            <person name="Chen H."/>
            <person name="Gleason M.L."/>
            <person name="Xu J.R."/>
            <person name="Liu H."/>
            <person name="Zhang R."/>
            <person name="Sun G."/>
        </authorList>
    </citation>
    <scope>NUCLEOTIDE SEQUENCE [LARGE SCALE GENOMIC DNA]</scope>
    <source>
        <strain evidence="10 11">LNHT1506</strain>
    </source>
</reference>
<dbReference type="InterPro" id="IPR007369">
    <property type="entry name" value="Peptidase_A22B_SPP"/>
</dbReference>
<dbReference type="GO" id="GO:0033619">
    <property type="term" value="P:membrane protein proteolysis"/>
    <property type="evidence" value="ECO:0007669"/>
    <property type="project" value="TreeGrafter"/>
</dbReference>
<feature type="transmembrane region" description="Helical" evidence="9">
    <location>
        <begin position="75"/>
        <end position="93"/>
    </location>
</feature>
<dbReference type="PANTHER" id="PTHR12174">
    <property type="entry name" value="SIGNAL PEPTIDE PEPTIDASE"/>
    <property type="match status" value="1"/>
</dbReference>
<evidence type="ECO:0000256" key="7">
    <source>
        <dbReference type="ARBA" id="ARBA00023136"/>
    </source>
</evidence>
<comment type="subcellular location">
    <subcellularLocation>
        <location evidence="1">Endoplasmic reticulum membrane</location>
        <topology evidence="1">Multi-pass membrane protein</topology>
    </subcellularLocation>
</comment>
<dbReference type="InterPro" id="IPR006639">
    <property type="entry name" value="Preselin/SPP"/>
</dbReference>
<feature type="transmembrane region" description="Helical" evidence="9">
    <location>
        <begin position="22"/>
        <end position="40"/>
    </location>
</feature>
<gene>
    <name evidence="10" type="ORF">AMS68_000076</name>
</gene>
<dbReference type="Pfam" id="PF04258">
    <property type="entry name" value="Peptidase_A22B"/>
    <property type="match status" value="1"/>
</dbReference>
<evidence type="ECO:0000256" key="9">
    <source>
        <dbReference type="SAM" id="Phobius"/>
    </source>
</evidence>
<feature type="transmembrane region" description="Helical" evidence="9">
    <location>
        <begin position="100"/>
        <end position="118"/>
    </location>
</feature>
<sequence length="544" mass="59517">MSPLSELLTTSMAWLREHGGELMLYTHIILAALFPIYTGAHSSLSQPSSAAKSEQTDEDEEEAIQMMEGLSASDAVVFPVTAGLVLATLYWLIKRYGADIINVILAWYFAGTSIFSVAKLFSDGAELCLSFIFPRYFAVAGQLYEVKEREVVTSKGQDSSRVSPLPGFLGRLPLSKVMWTVRSALKQKYTLEAYVKALLDAKSDFTVLDVTGLLVGIAAVAYNSFVAKPWWLTNVQGFAVSYFALQLISPTSFDIGSLVLCGLFFYDIWAVFFTPLMVTVATKLDQPIKLLFPRPDADTAKRAYSMLGLGDIVLPGLMVGLALRFDLFMFYSRQQAKSANGDATKVPYTPVRGQWGSRFWTRGLPKTSLPATLRNAAFPKPYFTASIIGYTSGMVATLAVMSTFQHAQPALLYLVPAVLSSVWGTAAVRGELRAMWLYSEELSGEALADVVKNDSAKNTQGNVDKSWYETIRDALFGSNLGKSGSNDDQAKGDADVKKQKPAEHVTAAAEQPDTVFSMTIKRRLNTIKQVGTAAQSSEDISKHT</sequence>
<dbReference type="AlphaFoldDB" id="A0A6H0XIT9"/>
<feature type="transmembrane region" description="Helical" evidence="9">
    <location>
        <begin position="205"/>
        <end position="225"/>
    </location>
</feature>
<feature type="region of interest" description="Disordered" evidence="8">
    <location>
        <begin position="479"/>
        <end position="512"/>
    </location>
</feature>
<dbReference type="EMBL" id="CP051139">
    <property type="protein sequence ID" value="QIW94558.1"/>
    <property type="molecule type" value="Genomic_DNA"/>
</dbReference>
<keyword evidence="5" id="KW-0256">Endoplasmic reticulum</keyword>
<evidence type="ECO:0000256" key="5">
    <source>
        <dbReference type="ARBA" id="ARBA00022824"/>
    </source>
</evidence>
<dbReference type="Proteomes" id="UP000503462">
    <property type="component" value="Chromosome 1"/>
</dbReference>
<evidence type="ECO:0000256" key="1">
    <source>
        <dbReference type="ARBA" id="ARBA00004477"/>
    </source>
</evidence>
<feature type="transmembrane region" description="Helical" evidence="9">
    <location>
        <begin position="302"/>
        <end position="323"/>
    </location>
</feature>
<name>A0A6H0XIT9_9PEZI</name>
<dbReference type="GO" id="GO:0098554">
    <property type="term" value="C:cytoplasmic side of endoplasmic reticulum membrane"/>
    <property type="evidence" value="ECO:0007669"/>
    <property type="project" value="TreeGrafter"/>
</dbReference>
<protein>
    <submittedName>
        <fullName evidence="10">Uncharacterized protein</fullName>
    </submittedName>
</protein>
<dbReference type="GO" id="GO:0042500">
    <property type="term" value="F:aspartic endopeptidase activity, intramembrane cleaving"/>
    <property type="evidence" value="ECO:0007669"/>
    <property type="project" value="InterPro"/>
</dbReference>
<keyword evidence="7 9" id="KW-0472">Membrane</keyword>
<feature type="transmembrane region" description="Helical" evidence="9">
    <location>
        <begin position="382"/>
        <end position="404"/>
    </location>
</feature>
<comment type="similarity">
    <text evidence="2">Belongs to the peptidase A22B family.</text>
</comment>
<feature type="transmembrane region" description="Helical" evidence="9">
    <location>
        <begin position="255"/>
        <end position="282"/>
    </location>
</feature>
<evidence type="ECO:0000256" key="4">
    <source>
        <dbReference type="ARBA" id="ARBA00022801"/>
    </source>
</evidence>
<evidence type="ECO:0000313" key="10">
    <source>
        <dbReference type="EMBL" id="QIW94558.1"/>
    </source>
</evidence>
<evidence type="ECO:0000256" key="8">
    <source>
        <dbReference type="SAM" id="MobiDB-lite"/>
    </source>
</evidence>
<keyword evidence="6 9" id="KW-1133">Transmembrane helix</keyword>
<evidence type="ECO:0000313" key="11">
    <source>
        <dbReference type="Proteomes" id="UP000503462"/>
    </source>
</evidence>
<feature type="transmembrane region" description="Helical" evidence="9">
    <location>
        <begin position="231"/>
        <end position="248"/>
    </location>
</feature>
<keyword evidence="11" id="KW-1185">Reference proteome</keyword>
<feature type="transmembrane region" description="Helical" evidence="9">
    <location>
        <begin position="410"/>
        <end position="428"/>
    </location>
</feature>
<evidence type="ECO:0000256" key="2">
    <source>
        <dbReference type="ARBA" id="ARBA00006859"/>
    </source>
</evidence>
<organism evidence="10 11">
    <name type="scientific">Peltaster fructicola</name>
    <dbReference type="NCBI Taxonomy" id="286661"/>
    <lineage>
        <taxon>Eukaryota</taxon>
        <taxon>Fungi</taxon>
        <taxon>Dikarya</taxon>
        <taxon>Ascomycota</taxon>
        <taxon>Pezizomycotina</taxon>
        <taxon>Dothideomycetes</taxon>
        <taxon>Dothideomycetes incertae sedis</taxon>
        <taxon>Peltaster</taxon>
    </lineage>
</organism>
<dbReference type="GO" id="GO:0098553">
    <property type="term" value="C:lumenal side of endoplasmic reticulum membrane"/>
    <property type="evidence" value="ECO:0007669"/>
    <property type="project" value="TreeGrafter"/>
</dbReference>
<evidence type="ECO:0000256" key="3">
    <source>
        <dbReference type="ARBA" id="ARBA00022692"/>
    </source>
</evidence>
<dbReference type="PANTHER" id="PTHR12174:SF23">
    <property type="entry name" value="MINOR HISTOCOMPATIBILITY ANTIGEN H13"/>
    <property type="match status" value="1"/>
</dbReference>
<feature type="compositionally biased region" description="Basic and acidic residues" evidence="8">
    <location>
        <begin position="488"/>
        <end position="503"/>
    </location>
</feature>
<keyword evidence="4" id="KW-0378">Hydrolase</keyword>
<dbReference type="OrthoDB" id="29661at2759"/>
<accession>A0A6H0XIT9</accession>
<dbReference type="SMART" id="SM00730">
    <property type="entry name" value="PSN"/>
    <property type="match status" value="1"/>
</dbReference>
<evidence type="ECO:0000256" key="6">
    <source>
        <dbReference type="ARBA" id="ARBA00022989"/>
    </source>
</evidence>